<dbReference type="AlphaFoldDB" id="A0A176VU52"/>
<evidence type="ECO:0000259" key="9">
    <source>
        <dbReference type="Pfam" id="PF02727"/>
    </source>
</evidence>
<evidence type="ECO:0000256" key="2">
    <source>
        <dbReference type="ARBA" id="ARBA00022723"/>
    </source>
</evidence>
<dbReference type="EC" id="1.4.3.-" evidence="6"/>
<evidence type="ECO:0000256" key="1">
    <source>
        <dbReference type="ARBA" id="ARBA00007983"/>
    </source>
</evidence>
<evidence type="ECO:0000256" key="5">
    <source>
        <dbReference type="ARBA" id="ARBA00023008"/>
    </source>
</evidence>
<dbReference type="Gene3D" id="3.10.450.40">
    <property type="match status" value="2"/>
</dbReference>
<evidence type="ECO:0000256" key="7">
    <source>
        <dbReference type="SAM" id="SignalP"/>
    </source>
</evidence>
<dbReference type="InterPro" id="IPR036460">
    <property type="entry name" value="Cu_amine_oxidase_C_sf"/>
</dbReference>
<dbReference type="GO" id="GO:0005507">
    <property type="term" value="F:copper ion binding"/>
    <property type="evidence" value="ECO:0007669"/>
    <property type="project" value="InterPro"/>
</dbReference>
<dbReference type="Gene3D" id="2.70.98.20">
    <property type="entry name" value="Copper amine oxidase, catalytic domain"/>
    <property type="match status" value="1"/>
</dbReference>
<dbReference type="EMBL" id="LVLJ01002804">
    <property type="protein sequence ID" value="OAE23675.1"/>
    <property type="molecule type" value="Genomic_DNA"/>
</dbReference>
<evidence type="ECO:0000313" key="12">
    <source>
        <dbReference type="Proteomes" id="UP000077202"/>
    </source>
</evidence>
<comment type="PTM">
    <text evidence="6">Topaquinone (TPQ) is generated by copper-dependent autoxidation of a specific tyrosyl residue.</text>
</comment>
<dbReference type="GO" id="GO:0008131">
    <property type="term" value="F:primary methylamine oxidase activity"/>
    <property type="evidence" value="ECO:0007669"/>
    <property type="project" value="InterPro"/>
</dbReference>
<feature type="domain" description="Copper amine oxidase N2-terminal" evidence="9">
    <location>
        <begin position="31"/>
        <end position="118"/>
    </location>
</feature>
<dbReference type="Pfam" id="PF01179">
    <property type="entry name" value="Cu_amine_oxid"/>
    <property type="match status" value="1"/>
</dbReference>
<accession>A0A176VU52</accession>
<dbReference type="SUPFAM" id="SSF54416">
    <property type="entry name" value="Amine oxidase N-terminal region"/>
    <property type="match status" value="2"/>
</dbReference>
<comment type="similarity">
    <text evidence="1 6">Belongs to the copper/topaquinone oxidase family.</text>
</comment>
<protein>
    <recommendedName>
        <fullName evidence="6">Amine oxidase</fullName>
        <ecNumber evidence="6">1.4.3.-</ecNumber>
    </recommendedName>
</protein>
<sequence length="449" mass="50041">MYTVMGSSSRLSYGFVLLLVCCCSLSVAHKHPLDPLSVGEHLAVRSILANSSLWCSTSTADCNVIASLEVDEPEKADVKAWAPGKKLPPRKAVVVTRLDKVVRKIIVNLDTEEIESSEVYEGYGGTALNRYEVGLLASIVSKYEPFLQSLITRGLNLQQVNYLPLSPGWYGVPDDEGKRIVTVQVFYSNGTENFYMRPIAGISVQVDVDEQRDRQAHQSAPEAEVSRSRMSSYMNTYTAEVYLTGSHQKLGSLKAVYTMSKVHKFSDNWQGVPIPGSQNTDYKLEAQYPLLPPLKIISIEQPNGPSFTIDGYQIQWGDIWRFHLKMDSRAGTVISMAEVSDGDETKVWRSVMYKGFVSEMFVPYQDPTDDWYFKTYLDAGRSSKSTDPGSRPDAVREKLFCMSSSSKDRLLLSTEQGHGVSQSAKSCETTVTPFPSKFMKLKLTYPVGS</sequence>
<dbReference type="PANTHER" id="PTHR10638">
    <property type="entry name" value="COPPER AMINE OXIDASE"/>
    <property type="match status" value="1"/>
</dbReference>
<keyword evidence="12" id="KW-1185">Reference proteome</keyword>
<comment type="cofactor">
    <cofactor evidence="6">
        <name>Cu cation</name>
        <dbReference type="ChEBI" id="CHEBI:23378"/>
    </cofactor>
    <text evidence="6">Contains 1 topaquinone per subunit.</text>
</comment>
<dbReference type="Proteomes" id="UP000077202">
    <property type="component" value="Unassembled WGS sequence"/>
</dbReference>
<evidence type="ECO:0000313" key="11">
    <source>
        <dbReference type="EMBL" id="OAE23675.1"/>
    </source>
</evidence>
<keyword evidence="2 6" id="KW-0479">Metal-binding</keyword>
<dbReference type="InterPro" id="IPR000269">
    <property type="entry name" value="Cu_amine_oxidase"/>
</dbReference>
<proteinExistence type="inferred from homology"/>
<gene>
    <name evidence="11" type="ORF">AXG93_728s1000</name>
</gene>
<feature type="chain" id="PRO_5008052042" description="Amine oxidase" evidence="7">
    <location>
        <begin position="29"/>
        <end position="449"/>
    </location>
</feature>
<evidence type="ECO:0000256" key="3">
    <source>
        <dbReference type="ARBA" id="ARBA00022772"/>
    </source>
</evidence>
<feature type="domain" description="Copper amine oxidase N3-terminal" evidence="10">
    <location>
        <begin position="135"/>
        <end position="211"/>
    </location>
</feature>
<dbReference type="GO" id="GO:0009308">
    <property type="term" value="P:amine metabolic process"/>
    <property type="evidence" value="ECO:0007669"/>
    <property type="project" value="UniProtKB-UniRule"/>
</dbReference>
<feature type="domain" description="Copper amine oxidase catalytic" evidence="8">
    <location>
        <begin position="298"/>
        <end position="381"/>
    </location>
</feature>
<reference evidence="11" key="1">
    <citation type="submission" date="2016-03" db="EMBL/GenBank/DDBJ databases">
        <title>Mechanisms controlling the formation of the plant cell surface in tip-growing cells are functionally conserved among land plants.</title>
        <authorList>
            <person name="Honkanen S."/>
            <person name="Jones V.A."/>
            <person name="Morieri G."/>
            <person name="Champion C."/>
            <person name="Hetherington A.J."/>
            <person name="Kelly S."/>
            <person name="Saint-Marcoux D."/>
            <person name="Proust H."/>
            <person name="Prescott H."/>
            <person name="Dolan L."/>
        </authorList>
    </citation>
    <scope>NUCLEOTIDE SEQUENCE [LARGE SCALE GENOMIC DNA]</scope>
    <source>
        <tissue evidence="11">Whole gametophyte</tissue>
    </source>
</reference>
<organism evidence="11 12">
    <name type="scientific">Marchantia polymorpha subsp. ruderalis</name>
    <dbReference type="NCBI Taxonomy" id="1480154"/>
    <lineage>
        <taxon>Eukaryota</taxon>
        <taxon>Viridiplantae</taxon>
        <taxon>Streptophyta</taxon>
        <taxon>Embryophyta</taxon>
        <taxon>Marchantiophyta</taxon>
        <taxon>Marchantiopsida</taxon>
        <taxon>Marchantiidae</taxon>
        <taxon>Marchantiales</taxon>
        <taxon>Marchantiaceae</taxon>
        <taxon>Marchantia</taxon>
    </lineage>
</organism>
<name>A0A176VU52_MARPO</name>
<keyword evidence="5 6" id="KW-0186">Copper</keyword>
<evidence type="ECO:0000256" key="4">
    <source>
        <dbReference type="ARBA" id="ARBA00023002"/>
    </source>
</evidence>
<keyword evidence="7" id="KW-0732">Signal</keyword>
<dbReference type="SUPFAM" id="SSF49998">
    <property type="entry name" value="Amine oxidase catalytic domain"/>
    <property type="match status" value="1"/>
</dbReference>
<keyword evidence="3 6" id="KW-0801">TPQ</keyword>
<evidence type="ECO:0000259" key="10">
    <source>
        <dbReference type="Pfam" id="PF02728"/>
    </source>
</evidence>
<dbReference type="Pfam" id="PF02728">
    <property type="entry name" value="Cu_amine_oxidN3"/>
    <property type="match status" value="1"/>
</dbReference>
<dbReference type="InterPro" id="IPR015800">
    <property type="entry name" value="Cu_amine_oxidase_N2"/>
</dbReference>
<evidence type="ECO:0000256" key="6">
    <source>
        <dbReference type="RuleBase" id="RU000672"/>
    </source>
</evidence>
<comment type="caution">
    <text evidence="11">The sequence shown here is derived from an EMBL/GenBank/DDBJ whole genome shotgun (WGS) entry which is preliminary data.</text>
</comment>
<dbReference type="InterPro" id="IPR015798">
    <property type="entry name" value="Cu_amine_oxidase_C"/>
</dbReference>
<dbReference type="InterPro" id="IPR015802">
    <property type="entry name" value="Cu_amine_oxidase_N3"/>
</dbReference>
<dbReference type="InterPro" id="IPR016182">
    <property type="entry name" value="Cu_amine_oxidase_N-reg"/>
</dbReference>
<dbReference type="PANTHER" id="PTHR10638:SF41">
    <property type="entry name" value="AMINE OXIDASE"/>
    <property type="match status" value="1"/>
</dbReference>
<feature type="signal peptide" evidence="7">
    <location>
        <begin position="1"/>
        <end position="28"/>
    </location>
</feature>
<keyword evidence="4 6" id="KW-0560">Oxidoreductase</keyword>
<dbReference type="Pfam" id="PF02727">
    <property type="entry name" value="Cu_amine_oxidN2"/>
    <property type="match status" value="1"/>
</dbReference>
<dbReference type="GO" id="GO:0048038">
    <property type="term" value="F:quinone binding"/>
    <property type="evidence" value="ECO:0007669"/>
    <property type="project" value="InterPro"/>
</dbReference>
<evidence type="ECO:0000259" key="8">
    <source>
        <dbReference type="Pfam" id="PF01179"/>
    </source>
</evidence>